<keyword evidence="7 9" id="KW-0456">Lyase</keyword>
<keyword evidence="6 9" id="KW-0057">Aromatic amino acid biosynthesis</keyword>
<gene>
    <name evidence="9" type="primary">trpA</name>
    <name evidence="11" type="ORF">GCU85_03425</name>
</gene>
<comment type="caution">
    <text evidence="11">The sequence shown here is derived from an EMBL/GenBank/DDBJ whole genome shotgun (WGS) entry which is preliminary data.</text>
</comment>
<name>A0A6N7EW58_9GAMM</name>
<dbReference type="RefSeq" id="WP_152809397.1">
    <property type="nucleotide sequence ID" value="NZ_WHNW01000003.1"/>
</dbReference>
<comment type="subunit">
    <text evidence="3 9">Tetramer of two alpha and two beta chains.</text>
</comment>
<organism evidence="11 12">
    <name type="scientific">Ostreibacterium oceani</name>
    <dbReference type="NCBI Taxonomy" id="2654998"/>
    <lineage>
        <taxon>Bacteria</taxon>
        <taxon>Pseudomonadati</taxon>
        <taxon>Pseudomonadota</taxon>
        <taxon>Gammaproteobacteria</taxon>
        <taxon>Cardiobacteriales</taxon>
        <taxon>Ostreibacteriaceae</taxon>
        <taxon>Ostreibacterium</taxon>
    </lineage>
</organism>
<dbReference type="UniPathway" id="UPA00035">
    <property type="reaction ID" value="UER00044"/>
</dbReference>
<dbReference type="Proteomes" id="UP000471298">
    <property type="component" value="Unassembled WGS sequence"/>
</dbReference>
<evidence type="ECO:0000256" key="1">
    <source>
        <dbReference type="ARBA" id="ARBA00003365"/>
    </source>
</evidence>
<dbReference type="PANTHER" id="PTHR43406:SF1">
    <property type="entry name" value="TRYPTOPHAN SYNTHASE ALPHA CHAIN, CHLOROPLASTIC"/>
    <property type="match status" value="1"/>
</dbReference>
<dbReference type="NCBIfam" id="TIGR00262">
    <property type="entry name" value="trpA"/>
    <property type="match status" value="1"/>
</dbReference>
<proteinExistence type="inferred from homology"/>
<reference evidence="11 12" key="1">
    <citation type="submission" date="2019-10" db="EMBL/GenBank/DDBJ databases">
        <title>Cardiobacteriales fam. a chemoheterotrophic member of the order Cardiobacteriales, and proposal of Cardiobacteriales fam. nov.</title>
        <authorList>
            <person name="Wang C."/>
        </authorList>
    </citation>
    <scope>NUCLEOTIDE SEQUENCE [LARGE SCALE GENOMIC DNA]</scope>
    <source>
        <strain evidence="11 12">ML27</strain>
    </source>
</reference>
<dbReference type="CDD" id="cd04724">
    <property type="entry name" value="Tryptophan_synthase_alpha"/>
    <property type="match status" value="1"/>
</dbReference>
<dbReference type="InParanoid" id="A0A6N7EW58"/>
<evidence type="ECO:0000256" key="8">
    <source>
        <dbReference type="ARBA" id="ARBA00049047"/>
    </source>
</evidence>
<evidence type="ECO:0000256" key="7">
    <source>
        <dbReference type="ARBA" id="ARBA00023239"/>
    </source>
</evidence>
<comment type="pathway">
    <text evidence="2 9">Amino-acid biosynthesis; L-tryptophan biosynthesis; L-tryptophan from chorismate: step 5/5.</text>
</comment>
<dbReference type="InterPro" id="IPR011060">
    <property type="entry name" value="RibuloseP-bd_barrel"/>
</dbReference>
<protein>
    <recommendedName>
        <fullName evidence="9">Tryptophan synthase alpha chain</fullName>
        <ecNumber evidence="9">4.2.1.20</ecNumber>
    </recommendedName>
</protein>
<evidence type="ECO:0000256" key="10">
    <source>
        <dbReference type="RuleBase" id="RU003662"/>
    </source>
</evidence>
<dbReference type="HAMAP" id="MF_00131">
    <property type="entry name" value="Trp_synth_alpha"/>
    <property type="match status" value="1"/>
</dbReference>
<evidence type="ECO:0000256" key="4">
    <source>
        <dbReference type="ARBA" id="ARBA00022605"/>
    </source>
</evidence>
<comment type="function">
    <text evidence="1 9">The alpha subunit is responsible for the aldol cleavage of indoleglycerol phosphate to indole and glyceraldehyde 3-phosphate.</text>
</comment>
<feature type="active site" description="Proton acceptor" evidence="9">
    <location>
        <position position="49"/>
    </location>
</feature>
<evidence type="ECO:0000313" key="11">
    <source>
        <dbReference type="EMBL" id="MPV85790.1"/>
    </source>
</evidence>
<evidence type="ECO:0000256" key="6">
    <source>
        <dbReference type="ARBA" id="ARBA00023141"/>
    </source>
</evidence>
<dbReference type="SUPFAM" id="SSF51366">
    <property type="entry name" value="Ribulose-phoshate binding barrel"/>
    <property type="match status" value="1"/>
</dbReference>
<dbReference type="InterPro" id="IPR013785">
    <property type="entry name" value="Aldolase_TIM"/>
</dbReference>
<dbReference type="Pfam" id="PF00290">
    <property type="entry name" value="Trp_syntA"/>
    <property type="match status" value="1"/>
</dbReference>
<dbReference type="AlphaFoldDB" id="A0A6N7EW58"/>
<comment type="catalytic activity">
    <reaction evidence="8 9">
        <text>(1S,2R)-1-C-(indol-3-yl)glycerol 3-phosphate + L-serine = D-glyceraldehyde 3-phosphate + L-tryptophan + H2O</text>
        <dbReference type="Rhea" id="RHEA:10532"/>
        <dbReference type="ChEBI" id="CHEBI:15377"/>
        <dbReference type="ChEBI" id="CHEBI:33384"/>
        <dbReference type="ChEBI" id="CHEBI:57912"/>
        <dbReference type="ChEBI" id="CHEBI:58866"/>
        <dbReference type="ChEBI" id="CHEBI:59776"/>
        <dbReference type="EC" id="4.2.1.20"/>
    </reaction>
</comment>
<dbReference type="EMBL" id="WHNW01000003">
    <property type="protein sequence ID" value="MPV85790.1"/>
    <property type="molecule type" value="Genomic_DNA"/>
</dbReference>
<evidence type="ECO:0000256" key="9">
    <source>
        <dbReference type="HAMAP-Rule" id="MF_00131"/>
    </source>
</evidence>
<evidence type="ECO:0000256" key="3">
    <source>
        <dbReference type="ARBA" id="ARBA00011270"/>
    </source>
</evidence>
<comment type="similarity">
    <text evidence="9 10">Belongs to the TrpA family.</text>
</comment>
<dbReference type="FunCoup" id="A0A6N7EW58">
    <property type="interactions" value="487"/>
</dbReference>
<dbReference type="PANTHER" id="PTHR43406">
    <property type="entry name" value="TRYPTOPHAN SYNTHASE, ALPHA CHAIN"/>
    <property type="match status" value="1"/>
</dbReference>
<dbReference type="FunFam" id="3.20.20.70:FF:000037">
    <property type="entry name" value="Tryptophan synthase alpha chain"/>
    <property type="match status" value="1"/>
</dbReference>
<dbReference type="InterPro" id="IPR002028">
    <property type="entry name" value="Trp_synthase_suA"/>
</dbReference>
<accession>A0A6N7EW58</accession>
<dbReference type="Gene3D" id="3.20.20.70">
    <property type="entry name" value="Aldolase class I"/>
    <property type="match status" value="1"/>
</dbReference>
<feature type="active site" description="Proton acceptor" evidence="9">
    <location>
        <position position="60"/>
    </location>
</feature>
<evidence type="ECO:0000256" key="2">
    <source>
        <dbReference type="ARBA" id="ARBA00004733"/>
    </source>
</evidence>
<keyword evidence="4 9" id="KW-0028">Amino-acid biosynthesis</keyword>
<dbReference type="EC" id="4.2.1.20" evidence="9"/>
<dbReference type="GO" id="GO:0004834">
    <property type="term" value="F:tryptophan synthase activity"/>
    <property type="evidence" value="ECO:0007669"/>
    <property type="project" value="UniProtKB-UniRule"/>
</dbReference>
<evidence type="ECO:0000256" key="5">
    <source>
        <dbReference type="ARBA" id="ARBA00022822"/>
    </source>
</evidence>
<dbReference type="GO" id="GO:0005829">
    <property type="term" value="C:cytosol"/>
    <property type="evidence" value="ECO:0007669"/>
    <property type="project" value="TreeGrafter"/>
</dbReference>
<keyword evidence="5 9" id="KW-0822">Tryptophan biosynthesis</keyword>
<evidence type="ECO:0000313" key="12">
    <source>
        <dbReference type="Proteomes" id="UP000471298"/>
    </source>
</evidence>
<sequence>MNRIETRFAELKSANKKALVPFITTGDPAGVDITELMHALVSGGADIIELGVPFSDPAADGETIQHASERAIENGVSYEDTFAAVQAFRKKNQTTPVVLMGYLNPAEIHQSGFTGYVESAKSAGADGLILVDLSYESGAEYRKSIKSQDIDLINLIAPTTSKTRLGKILKSATGFVYYVSMRGITGANKALDNQEIEAAITAIREKSTLPICVGFGISDGDTAKKLAQYADGIVVGSALVKKLYNAQQNNENVLATATAFMQTLRHAIDD</sequence>
<keyword evidence="12" id="KW-1185">Reference proteome</keyword>